<keyword evidence="3 10" id="KW-1133">Transmembrane helix</keyword>
<evidence type="ECO:0000256" key="6">
    <source>
        <dbReference type="ARBA" id="ARBA00023170"/>
    </source>
</evidence>
<gene>
    <name evidence="12" type="ORF">FJAP1339_LOCUS4436</name>
</gene>
<evidence type="ECO:0000256" key="8">
    <source>
        <dbReference type="ARBA" id="ARBA00023224"/>
    </source>
</evidence>
<reference evidence="12" key="1">
    <citation type="submission" date="2021-01" db="EMBL/GenBank/DDBJ databases">
        <authorList>
            <person name="Corre E."/>
            <person name="Pelletier E."/>
            <person name="Niang G."/>
            <person name="Scheremetjew M."/>
            <person name="Finn R."/>
            <person name="Kale V."/>
            <person name="Holt S."/>
            <person name="Cochrane G."/>
            <person name="Meng A."/>
            <person name="Brown T."/>
            <person name="Cohen L."/>
        </authorList>
    </citation>
    <scope>NUCLEOTIDE SEQUENCE</scope>
    <source>
        <strain evidence="12">CCMP1661</strain>
    </source>
</reference>
<comment type="subcellular location">
    <subcellularLocation>
        <location evidence="1">Membrane</location>
        <topology evidence="1">Multi-pass membrane protein</topology>
    </subcellularLocation>
</comment>
<keyword evidence="8" id="KW-0807">Transducer</keyword>
<sequence length="441" mass="47735">MAAVQRGEDVHDLNIVIPDQVATSSLVYPMPSFEYRSCIETHGQGSCLCSEEGCPVCTINDYDFSVGQCGSSVERFIEYCKSPQSSCSKGVSTPDPIAIECDHVPSSSPVSTVVAAVCGLCSLPLMVCLVWIVCYGQQRFLRSSQPLFLVLFTLGGWLCALSPLSSFGLNTDSRCVGMQWRFHLSFTVMIGSLLVKVYRVWRIFGNVKLQKIKVTRQDSLKLLSCIVGAAFVLLLAWTTLEKPGAYSTVEEIPNVGNVNSLVCKREGTFRTVVIVYQVALVLVGCYLSFQNRHVSGDYAETTHIMASIYTIALISGITGIVASQDVALSLCVLVMGVGTALSSTLAVCILIFPKMIAHYYGMDVSRNQSVDGTVGGGKGHQGLAITVSPAPTPVLVTSSYSTPVPTNYEEQHIKRIRDLEEEVETLKAQLAVKHSIASPMS</sequence>
<dbReference type="Pfam" id="PF00003">
    <property type="entry name" value="7tm_3"/>
    <property type="match status" value="1"/>
</dbReference>
<feature type="transmembrane region" description="Helical" evidence="10">
    <location>
        <begin position="222"/>
        <end position="240"/>
    </location>
</feature>
<proteinExistence type="predicted"/>
<feature type="transmembrane region" description="Helical" evidence="10">
    <location>
        <begin position="147"/>
        <end position="168"/>
    </location>
</feature>
<feature type="transmembrane region" description="Helical" evidence="10">
    <location>
        <begin position="269"/>
        <end position="289"/>
    </location>
</feature>
<evidence type="ECO:0000256" key="2">
    <source>
        <dbReference type="ARBA" id="ARBA00022692"/>
    </source>
</evidence>
<feature type="coiled-coil region" evidence="9">
    <location>
        <begin position="409"/>
        <end position="436"/>
    </location>
</feature>
<keyword evidence="5 10" id="KW-0472">Membrane</keyword>
<dbReference type="PANTHER" id="PTHR10519:SF20">
    <property type="entry name" value="G-PROTEIN COUPLED RECEPTOR 156-RELATED"/>
    <property type="match status" value="1"/>
</dbReference>
<evidence type="ECO:0000256" key="9">
    <source>
        <dbReference type="SAM" id="Coils"/>
    </source>
</evidence>
<keyword evidence="7" id="KW-0325">Glycoprotein</keyword>
<evidence type="ECO:0000256" key="5">
    <source>
        <dbReference type="ARBA" id="ARBA00023136"/>
    </source>
</evidence>
<evidence type="ECO:0000256" key="7">
    <source>
        <dbReference type="ARBA" id="ARBA00023180"/>
    </source>
</evidence>
<feature type="transmembrane region" description="Helical" evidence="10">
    <location>
        <begin position="301"/>
        <end position="321"/>
    </location>
</feature>
<evidence type="ECO:0000256" key="1">
    <source>
        <dbReference type="ARBA" id="ARBA00004141"/>
    </source>
</evidence>
<dbReference type="PROSITE" id="PS50259">
    <property type="entry name" value="G_PROTEIN_RECEP_F3_4"/>
    <property type="match status" value="1"/>
</dbReference>
<dbReference type="GO" id="GO:0038039">
    <property type="term" value="C:G protein-coupled receptor heterodimeric complex"/>
    <property type="evidence" value="ECO:0007669"/>
    <property type="project" value="TreeGrafter"/>
</dbReference>
<dbReference type="AlphaFoldDB" id="A0A7S2UXD3"/>
<dbReference type="InterPro" id="IPR017978">
    <property type="entry name" value="GPCR_3_C"/>
</dbReference>
<feature type="transmembrane region" description="Helical" evidence="10">
    <location>
        <begin position="327"/>
        <end position="352"/>
    </location>
</feature>
<keyword evidence="6" id="KW-0675">Receptor</keyword>
<keyword evidence="9" id="KW-0175">Coiled coil</keyword>
<name>A0A7S2UXD3_9STRA</name>
<evidence type="ECO:0000313" key="12">
    <source>
        <dbReference type="EMBL" id="CAD9861913.1"/>
    </source>
</evidence>
<evidence type="ECO:0000256" key="4">
    <source>
        <dbReference type="ARBA" id="ARBA00023040"/>
    </source>
</evidence>
<dbReference type="EMBL" id="HBHR01009186">
    <property type="protein sequence ID" value="CAD9861913.1"/>
    <property type="molecule type" value="Transcribed_RNA"/>
</dbReference>
<feature type="transmembrane region" description="Helical" evidence="10">
    <location>
        <begin position="180"/>
        <end position="201"/>
    </location>
</feature>
<dbReference type="InterPro" id="IPR002455">
    <property type="entry name" value="GPCR3_GABA-B"/>
</dbReference>
<evidence type="ECO:0000256" key="3">
    <source>
        <dbReference type="ARBA" id="ARBA00022989"/>
    </source>
</evidence>
<protein>
    <recommendedName>
        <fullName evidence="11">G-protein coupled receptors family 3 profile domain-containing protein</fullName>
    </recommendedName>
</protein>
<accession>A0A7S2UXD3</accession>
<dbReference type="PANTHER" id="PTHR10519">
    <property type="entry name" value="GABA-B RECEPTOR"/>
    <property type="match status" value="1"/>
</dbReference>
<evidence type="ECO:0000256" key="10">
    <source>
        <dbReference type="SAM" id="Phobius"/>
    </source>
</evidence>
<dbReference type="GO" id="GO:0004965">
    <property type="term" value="F:G protein-coupled GABA receptor activity"/>
    <property type="evidence" value="ECO:0007669"/>
    <property type="project" value="InterPro"/>
</dbReference>
<feature type="domain" description="G-protein coupled receptors family 3 profile" evidence="11">
    <location>
        <begin position="141"/>
        <end position="355"/>
    </location>
</feature>
<keyword evidence="4" id="KW-0297">G-protein coupled receptor</keyword>
<keyword evidence="2 10" id="KW-0812">Transmembrane</keyword>
<evidence type="ECO:0000259" key="11">
    <source>
        <dbReference type="PROSITE" id="PS50259"/>
    </source>
</evidence>
<feature type="transmembrane region" description="Helical" evidence="10">
    <location>
        <begin position="113"/>
        <end position="135"/>
    </location>
</feature>
<organism evidence="12">
    <name type="scientific">Fibrocapsa japonica</name>
    <dbReference type="NCBI Taxonomy" id="94617"/>
    <lineage>
        <taxon>Eukaryota</taxon>
        <taxon>Sar</taxon>
        <taxon>Stramenopiles</taxon>
        <taxon>Ochrophyta</taxon>
        <taxon>Raphidophyceae</taxon>
        <taxon>Chattonellales</taxon>
        <taxon>Chattonellaceae</taxon>
        <taxon>Fibrocapsa</taxon>
    </lineage>
</organism>